<sequence>MEIGILIGEREKCIMSREAANFCCCIRTRVSDPGVIGAAVLVRKLAKSRICHSKQCLYDDLLGAGTQYIFIDGNENHIPKETPICPDAEQIKENPPLIVGRNANANSVTCIYVSLTFTVLSR</sequence>
<dbReference type="AlphaFoldDB" id="A0A0C3J9V3"/>
<dbReference type="HOGENOM" id="CLU_2027682_0_0_1"/>
<dbReference type="EMBL" id="KN831965">
    <property type="protein sequence ID" value="KIO05808.1"/>
    <property type="molecule type" value="Genomic_DNA"/>
</dbReference>
<dbReference type="InParanoid" id="A0A0C3J9V3"/>
<accession>A0A0C3J9V3</accession>
<protein>
    <submittedName>
        <fullName evidence="1">Uncharacterized protein</fullName>
    </submittedName>
</protein>
<organism evidence="1 2">
    <name type="scientific">Pisolithus tinctorius Marx 270</name>
    <dbReference type="NCBI Taxonomy" id="870435"/>
    <lineage>
        <taxon>Eukaryota</taxon>
        <taxon>Fungi</taxon>
        <taxon>Dikarya</taxon>
        <taxon>Basidiomycota</taxon>
        <taxon>Agaricomycotina</taxon>
        <taxon>Agaricomycetes</taxon>
        <taxon>Agaricomycetidae</taxon>
        <taxon>Boletales</taxon>
        <taxon>Sclerodermatineae</taxon>
        <taxon>Pisolithaceae</taxon>
        <taxon>Pisolithus</taxon>
    </lineage>
</organism>
<keyword evidence="2" id="KW-1185">Reference proteome</keyword>
<reference evidence="2" key="2">
    <citation type="submission" date="2015-01" db="EMBL/GenBank/DDBJ databases">
        <title>Evolutionary Origins and Diversification of the Mycorrhizal Mutualists.</title>
        <authorList>
            <consortium name="DOE Joint Genome Institute"/>
            <consortium name="Mycorrhizal Genomics Consortium"/>
            <person name="Kohler A."/>
            <person name="Kuo A."/>
            <person name="Nagy L.G."/>
            <person name="Floudas D."/>
            <person name="Copeland A."/>
            <person name="Barry K.W."/>
            <person name="Cichocki N."/>
            <person name="Veneault-Fourrey C."/>
            <person name="LaButti K."/>
            <person name="Lindquist E.A."/>
            <person name="Lipzen A."/>
            <person name="Lundell T."/>
            <person name="Morin E."/>
            <person name="Murat C."/>
            <person name="Riley R."/>
            <person name="Ohm R."/>
            <person name="Sun H."/>
            <person name="Tunlid A."/>
            <person name="Henrissat B."/>
            <person name="Grigoriev I.V."/>
            <person name="Hibbett D.S."/>
            <person name="Martin F."/>
        </authorList>
    </citation>
    <scope>NUCLEOTIDE SEQUENCE [LARGE SCALE GENOMIC DNA]</scope>
    <source>
        <strain evidence="2">Marx 270</strain>
    </source>
</reference>
<name>A0A0C3J9V3_PISTI</name>
<reference evidence="1 2" key="1">
    <citation type="submission" date="2014-04" db="EMBL/GenBank/DDBJ databases">
        <authorList>
            <consortium name="DOE Joint Genome Institute"/>
            <person name="Kuo A."/>
            <person name="Kohler A."/>
            <person name="Costa M.D."/>
            <person name="Nagy L.G."/>
            <person name="Floudas D."/>
            <person name="Copeland A."/>
            <person name="Barry K.W."/>
            <person name="Cichocki N."/>
            <person name="Veneault-Fourrey C."/>
            <person name="LaButti K."/>
            <person name="Lindquist E.A."/>
            <person name="Lipzen A."/>
            <person name="Lundell T."/>
            <person name="Morin E."/>
            <person name="Murat C."/>
            <person name="Sun H."/>
            <person name="Tunlid A."/>
            <person name="Henrissat B."/>
            <person name="Grigoriev I.V."/>
            <person name="Hibbett D.S."/>
            <person name="Martin F."/>
            <person name="Nordberg H.P."/>
            <person name="Cantor M.N."/>
            <person name="Hua S.X."/>
        </authorList>
    </citation>
    <scope>NUCLEOTIDE SEQUENCE [LARGE SCALE GENOMIC DNA]</scope>
    <source>
        <strain evidence="1 2">Marx 270</strain>
    </source>
</reference>
<dbReference type="Proteomes" id="UP000054217">
    <property type="component" value="Unassembled WGS sequence"/>
</dbReference>
<proteinExistence type="predicted"/>
<evidence type="ECO:0000313" key="2">
    <source>
        <dbReference type="Proteomes" id="UP000054217"/>
    </source>
</evidence>
<evidence type="ECO:0000313" key="1">
    <source>
        <dbReference type="EMBL" id="KIO05808.1"/>
    </source>
</evidence>
<gene>
    <name evidence="1" type="ORF">M404DRAFT_999531</name>
</gene>